<evidence type="ECO:0000313" key="3">
    <source>
        <dbReference type="Proteomes" id="UP001627154"/>
    </source>
</evidence>
<evidence type="ECO:0000256" key="1">
    <source>
        <dbReference type="SAM" id="SignalP"/>
    </source>
</evidence>
<accession>A0ABD2WM24</accession>
<gene>
    <name evidence="2" type="ORF">TKK_012033</name>
</gene>
<sequence>MFKLAVVTVLFGSLAIAFGNGMPGMPGMPGGMPQMPHMPSLDENPSDSMPPMPSSLVRVARDLMNPVVAGTDGAAIAGTMGQEMMMAGAKMMGAAGTVPFHTLGGGPPMGGPGGPMGGPMGMSG</sequence>
<reference evidence="2 3" key="1">
    <citation type="journal article" date="2024" name="bioRxiv">
        <title>A reference genome for Trichogramma kaykai: A tiny desert-dwelling parasitoid wasp with competing sex-ratio distorters.</title>
        <authorList>
            <person name="Culotta J."/>
            <person name="Lindsey A.R."/>
        </authorList>
    </citation>
    <scope>NUCLEOTIDE SEQUENCE [LARGE SCALE GENOMIC DNA]</scope>
    <source>
        <strain evidence="2 3">KSX58</strain>
    </source>
</reference>
<name>A0ABD2WM24_9HYME</name>
<dbReference type="AlphaFoldDB" id="A0ABD2WM24"/>
<proteinExistence type="predicted"/>
<comment type="caution">
    <text evidence="2">The sequence shown here is derived from an EMBL/GenBank/DDBJ whole genome shotgun (WGS) entry which is preliminary data.</text>
</comment>
<keyword evidence="3" id="KW-1185">Reference proteome</keyword>
<keyword evidence="1" id="KW-0732">Signal</keyword>
<dbReference type="Proteomes" id="UP001627154">
    <property type="component" value="Unassembled WGS sequence"/>
</dbReference>
<feature type="chain" id="PRO_5044857401" evidence="1">
    <location>
        <begin position="22"/>
        <end position="124"/>
    </location>
</feature>
<evidence type="ECO:0000313" key="2">
    <source>
        <dbReference type="EMBL" id="KAL3393795.1"/>
    </source>
</evidence>
<dbReference type="EMBL" id="JBJJXI010000096">
    <property type="protein sequence ID" value="KAL3393795.1"/>
    <property type="molecule type" value="Genomic_DNA"/>
</dbReference>
<protein>
    <submittedName>
        <fullName evidence="2">Uncharacterized protein</fullName>
    </submittedName>
</protein>
<organism evidence="2 3">
    <name type="scientific">Trichogramma kaykai</name>
    <dbReference type="NCBI Taxonomy" id="54128"/>
    <lineage>
        <taxon>Eukaryota</taxon>
        <taxon>Metazoa</taxon>
        <taxon>Ecdysozoa</taxon>
        <taxon>Arthropoda</taxon>
        <taxon>Hexapoda</taxon>
        <taxon>Insecta</taxon>
        <taxon>Pterygota</taxon>
        <taxon>Neoptera</taxon>
        <taxon>Endopterygota</taxon>
        <taxon>Hymenoptera</taxon>
        <taxon>Apocrita</taxon>
        <taxon>Proctotrupomorpha</taxon>
        <taxon>Chalcidoidea</taxon>
        <taxon>Trichogrammatidae</taxon>
        <taxon>Trichogramma</taxon>
    </lineage>
</organism>
<feature type="signal peptide" evidence="1">
    <location>
        <begin position="1"/>
        <end position="21"/>
    </location>
</feature>